<evidence type="ECO:0000313" key="2">
    <source>
        <dbReference type="EMBL" id="OAG65381.1"/>
    </source>
</evidence>
<dbReference type="STRING" id="1843580.A7D17_09325"/>
<organism evidence="2 3">
    <name type="scientific">Xanthomonas floridensis</name>
    <dbReference type="NCBI Taxonomy" id="1843580"/>
    <lineage>
        <taxon>Bacteria</taxon>
        <taxon>Pseudomonadati</taxon>
        <taxon>Pseudomonadota</taxon>
        <taxon>Gammaproteobacteria</taxon>
        <taxon>Lysobacterales</taxon>
        <taxon>Lysobacteraceae</taxon>
        <taxon>Xanthomonas</taxon>
    </lineage>
</organism>
<dbReference type="Pfam" id="PF01839">
    <property type="entry name" value="FG-GAP"/>
    <property type="match status" value="1"/>
</dbReference>
<comment type="caution">
    <text evidence="2">The sequence shown here is derived from an EMBL/GenBank/DDBJ whole genome shotgun (WGS) entry which is preliminary data.</text>
</comment>
<keyword evidence="1" id="KW-1133">Transmembrane helix</keyword>
<reference evidence="2 3" key="1">
    <citation type="submission" date="2016-05" db="EMBL/GenBank/DDBJ databases">
        <title>Pathogenic, phenotypic and molecular characterisation of Xanthomonas nasturtii sp. nov. and Xanthomonas floridensis sp. nov., new species of Xanthomonas associated with watercress production in Florida.</title>
        <authorList>
            <person name="Vicente J.G."/>
            <person name="Rothwell S."/>
            <person name="Holub E.B."/>
            <person name="Studholme D.J."/>
        </authorList>
    </citation>
    <scope>NUCLEOTIDE SEQUENCE [LARGE SCALE GENOMIC DNA]</scope>
    <source>
        <strain evidence="2 3">WHRI 8848</strain>
    </source>
</reference>
<dbReference type="RefSeq" id="WP_064511074.1">
    <property type="nucleotide sequence ID" value="NZ_JAYFSN010000029.1"/>
</dbReference>
<dbReference type="InterPro" id="IPR013517">
    <property type="entry name" value="FG-GAP"/>
</dbReference>
<dbReference type="Proteomes" id="UP000077659">
    <property type="component" value="Unassembled WGS sequence"/>
</dbReference>
<feature type="transmembrane region" description="Helical" evidence="1">
    <location>
        <begin position="35"/>
        <end position="56"/>
    </location>
</feature>
<dbReference type="InterPro" id="IPR058087">
    <property type="entry name" value="XAC2610_dom"/>
</dbReference>
<proteinExistence type="predicted"/>
<name>A0A1A9M5V8_9XANT</name>
<sequence>MVAAAGGSVVLSTVPAGRAVRTVLRRRQAWRMRTMAFGLAMAAGLLPGAAAAAAVGEDVMLDAHTRARATLEGTRLHVVVQPGSQEQWLDADLDDGNATGSVHSDDYNFDGYPDLAVTAMLGQVNEATRVFLYDSAQRRFRLLTAPARPAVQCEGFWNLTPDLQQRSLSSSCRSGPMWYSDVYRYAPDGRLYVYTTQQRIESPAIQEVLGPGTEDGMPFSVWPRFDAHGAVIDKAIGQSLDAPRPATFQVQVPRLPLYATATAAATRRYLIKGDRLQALDVSADQSRVLVRYRSASHGVIEGWIRADEAMP</sequence>
<dbReference type="AlphaFoldDB" id="A0A1A9M5V8"/>
<dbReference type="NCBIfam" id="NF047539">
    <property type="entry name" value="XAC2610_fam"/>
    <property type="match status" value="1"/>
</dbReference>
<protein>
    <submittedName>
        <fullName evidence="2">Uncharacterized protein</fullName>
    </submittedName>
</protein>
<dbReference type="EMBL" id="LXNG01000058">
    <property type="protein sequence ID" value="OAG65381.1"/>
    <property type="molecule type" value="Genomic_DNA"/>
</dbReference>
<accession>A0A1A9M5V8</accession>
<keyword evidence="1" id="KW-0472">Membrane</keyword>
<gene>
    <name evidence="2" type="ORF">A7D17_09325</name>
</gene>
<evidence type="ECO:0000313" key="3">
    <source>
        <dbReference type="Proteomes" id="UP000077659"/>
    </source>
</evidence>
<evidence type="ECO:0000256" key="1">
    <source>
        <dbReference type="SAM" id="Phobius"/>
    </source>
</evidence>
<keyword evidence="1" id="KW-0812">Transmembrane</keyword>